<evidence type="ECO:0000313" key="2">
    <source>
        <dbReference type="Proteomes" id="UP001065265"/>
    </source>
</evidence>
<dbReference type="EMBL" id="CP092471">
    <property type="protein sequence ID" value="UVI39580.1"/>
    <property type="molecule type" value="Genomic_DNA"/>
</dbReference>
<accession>A0ABY5SZ19</accession>
<organism evidence="1 2">
    <name type="scientific">Qipengyuania spongiae</name>
    <dbReference type="NCBI Taxonomy" id="2909673"/>
    <lineage>
        <taxon>Bacteria</taxon>
        <taxon>Pseudomonadati</taxon>
        <taxon>Pseudomonadota</taxon>
        <taxon>Alphaproteobacteria</taxon>
        <taxon>Sphingomonadales</taxon>
        <taxon>Erythrobacteraceae</taxon>
        <taxon>Qipengyuania</taxon>
    </lineage>
</organism>
<protein>
    <recommendedName>
        <fullName evidence="3">DUF3739 domain-containing protein</fullName>
    </recommendedName>
</protein>
<dbReference type="RefSeq" id="WP_265559088.1">
    <property type="nucleotide sequence ID" value="NZ_CP092471.1"/>
</dbReference>
<evidence type="ECO:0000313" key="1">
    <source>
        <dbReference type="EMBL" id="UVI39580.1"/>
    </source>
</evidence>
<dbReference type="Proteomes" id="UP001065265">
    <property type="component" value="Chromosome"/>
</dbReference>
<sequence length="175" mass="18261">MASTPDPLHAQSDDLPQILTESELAEARGGFVVAGMEIRLGADLRTYLNGELALRTTISWEDDGPKTDQWVSATLAPASALAIGGILANGNLALNVNGQPMFLANEGQTALLQRTDGQIQNVAFNTASGIDLRQEADISLAVANYQMFRDAMAPAILMSGLGDAISHAAIGATAP</sequence>
<name>A0ABY5SZ19_9SPHN</name>
<evidence type="ECO:0008006" key="3">
    <source>
        <dbReference type="Google" id="ProtNLM"/>
    </source>
</evidence>
<proteinExistence type="predicted"/>
<gene>
    <name evidence="1" type="ORF">L1F33_01030</name>
</gene>
<reference evidence="1" key="1">
    <citation type="submission" date="2022-02" db="EMBL/GenBank/DDBJ databases">
        <title>Qipengyuania spongiae sp. nov., isolated from marine sponge.</title>
        <authorList>
            <person name="Li Z."/>
            <person name="Zhang M."/>
        </authorList>
    </citation>
    <scope>NUCLEOTIDE SEQUENCE</scope>
    <source>
        <strain evidence="1">PHS-Z21</strain>
    </source>
</reference>
<keyword evidence="2" id="KW-1185">Reference proteome</keyword>